<evidence type="ECO:0000313" key="1">
    <source>
        <dbReference type="EMBL" id="CDP92345.1"/>
    </source>
</evidence>
<reference evidence="1" key="2">
    <citation type="submission" date="2012-12" db="EMBL/GenBank/DDBJ databases">
        <authorList>
            <consortium name="WormBase Consortium"/>
            <person name="Ghedin E."/>
            <person name="Paulini M."/>
        </authorList>
    </citation>
    <scope>NUCLEOTIDE SEQUENCE</scope>
    <source>
        <strain evidence="1">FR3</strain>
    </source>
</reference>
<protein>
    <submittedName>
        <fullName evidence="1">Bm1185, isoform b</fullName>
    </submittedName>
</protein>
<organism evidence="1">
    <name type="scientific">Brugia malayi</name>
    <name type="common">Filarial nematode worm</name>
    <dbReference type="NCBI Taxonomy" id="6279"/>
    <lineage>
        <taxon>Eukaryota</taxon>
        <taxon>Metazoa</taxon>
        <taxon>Ecdysozoa</taxon>
        <taxon>Nematoda</taxon>
        <taxon>Chromadorea</taxon>
        <taxon>Rhabditida</taxon>
        <taxon>Spirurina</taxon>
        <taxon>Spiruromorpha</taxon>
        <taxon>Filarioidea</taxon>
        <taxon>Onchocercidae</taxon>
        <taxon>Brugia</taxon>
    </lineage>
</organism>
<name>A0A1U7F063_BRUMA</name>
<dbReference type="EMBL" id="LN856790">
    <property type="protein sequence ID" value="CDP92345.1"/>
    <property type="molecule type" value="Genomic_DNA"/>
</dbReference>
<gene>
    <name evidence="1" type="primary">Bm1185</name>
    <name evidence="1" type="ORF">BM_Bm1185</name>
</gene>
<sequence>MNIRQRSSISPSQISRDILYTDWHQHVFLLFSFMQYHHLKFTWYRSMRTTKICLRKFAAKTLFY</sequence>
<accession>A0A1U7F063</accession>
<proteinExistence type="predicted"/>
<reference evidence="1" key="1">
    <citation type="journal article" date="2007" name="Science">
        <title>Draft genome of the filarial nematode parasite Brugia malayi.</title>
        <authorList>
            <person name="Ghedin E."/>
            <person name="Wang S."/>
            <person name="Spiro D."/>
            <person name="Caler E."/>
            <person name="Zhao Q."/>
            <person name="Crabtree J."/>
            <person name="Allen J.E."/>
            <person name="Delcher A.L."/>
            <person name="Guiliano D.B."/>
            <person name="Miranda-Saavedra D."/>
            <person name="Angiuoli S.V."/>
            <person name="Creasy T."/>
            <person name="Amedeo P."/>
            <person name="Haas B."/>
            <person name="El-Sayed N.M."/>
            <person name="Wortman J.R."/>
            <person name="Feldblyum T."/>
            <person name="Tallon L."/>
            <person name="Schatz M."/>
            <person name="Shumway M."/>
            <person name="Koo H."/>
            <person name="Salzberg S.L."/>
            <person name="Schobel S."/>
            <person name="Pertea M."/>
            <person name="Pop M."/>
            <person name="White O."/>
            <person name="Barton G.J."/>
            <person name="Carlow C.K."/>
            <person name="Crawford M.J."/>
            <person name="Daub J."/>
            <person name="Dimmic M.W."/>
            <person name="Estes C.F."/>
            <person name="Foster J.M."/>
            <person name="Ganatra M."/>
            <person name="Gregory W.F."/>
            <person name="Johnson N.M."/>
            <person name="Jin J."/>
            <person name="Komuniecki R."/>
            <person name="Korf I."/>
            <person name="Kumar S."/>
            <person name="Laney S."/>
            <person name="Li B.W."/>
            <person name="Li W."/>
            <person name="Lindblom T.H."/>
            <person name="Lustigman S."/>
            <person name="Ma D."/>
            <person name="Maina C.V."/>
            <person name="Martin D.M."/>
            <person name="McCarter J.P."/>
            <person name="McReynolds L."/>
            <person name="Mitreva M."/>
            <person name="Nutman T.B."/>
            <person name="Parkinson J."/>
            <person name="Peregrin-Alvarez J.M."/>
            <person name="Poole C."/>
            <person name="Ren Q."/>
            <person name="Saunders L."/>
            <person name="Sluder A.E."/>
            <person name="Smith K."/>
            <person name="Stanke M."/>
            <person name="Unnasch T.R."/>
            <person name="Ware J."/>
            <person name="Wei A.D."/>
            <person name="Weil G."/>
            <person name="Williams D.J."/>
            <person name="Zhang Y."/>
            <person name="Williams S.A."/>
            <person name="Fraser-Liggett C."/>
            <person name="Slatko B."/>
            <person name="Blaxter M.L."/>
            <person name="Scott A.L."/>
        </authorList>
    </citation>
    <scope>NUCLEOTIDE SEQUENCE</scope>
    <source>
        <strain evidence="1">FR3</strain>
    </source>
</reference>
<dbReference type="AlphaFoldDB" id="A0A1U7F063"/>